<gene>
    <name evidence="2" type="ORF">KV112_08290</name>
</gene>
<sequence length="355" mass="37888">MMFHPVIPVAVLLAVAAVLSMVRMVALYRVLVRTGSGRYRPVVVRWSLLTVAIILLLVAAARPAVDTDDAQMPVEANPNAVADPNLNVFFVVDRSVNSRVEDYGDRHSRMTGIRSDISGLIDEYPHARFGVISYASRAALDWPLSDDAWSLRSMVGGLSPYTLVTADAMYQTDATAAAKLLADQLNWAAATFPGSHSVVFYLGTGAAGSHSVAGSFGADTKKIVGGAVLGYGTPQGGPIPQGWANGAKVYQSDPSNPSAALTSTIDEARLKQIAVQLGVPYFHREAGTSISSVVPAVDLGASTAHAGVVPKTHPIAWRELYWLFTALACGLLAGEVVMTIREFRRNRMARRDVTP</sequence>
<organism evidence="2 3">
    <name type="scientific">[Mycobacterium] zoologicum</name>
    <dbReference type="NCBI Taxonomy" id="2872311"/>
    <lineage>
        <taxon>Bacteria</taxon>
        <taxon>Bacillati</taxon>
        <taxon>Actinomycetota</taxon>
        <taxon>Actinomycetes</taxon>
        <taxon>Mycobacteriales</taxon>
        <taxon>Mycobacteriaceae</taxon>
        <taxon>Mycolicibacter</taxon>
    </lineage>
</organism>
<proteinExistence type="predicted"/>
<reference evidence="2 3" key="1">
    <citation type="submission" date="2023-12" db="EMBL/GenBank/DDBJ databases">
        <title>Description of new species of Mycobacterium terrae complex isolated from sewage at the Sao Paulo Zoological Park Foundation in Brazil.</title>
        <authorList>
            <person name="Romagnoli C.L."/>
            <person name="Conceicao E.C."/>
            <person name="Machado E."/>
            <person name="Barreto L.B.P.F."/>
            <person name="Sharma A."/>
            <person name="Silva N.M."/>
            <person name="Marques L.E."/>
            <person name="Juliana M.A."/>
            <person name="Lourenco M.C.S."/>
            <person name="Digiampietri L.A."/>
            <person name="Suffys P.N."/>
            <person name="Viana-Niero C."/>
        </authorList>
    </citation>
    <scope>NUCLEOTIDE SEQUENCE [LARGE SCALE GENOMIC DNA]</scope>
    <source>
        <strain evidence="2 3">MYC123</strain>
    </source>
</reference>
<evidence type="ECO:0000256" key="1">
    <source>
        <dbReference type="SAM" id="Phobius"/>
    </source>
</evidence>
<keyword evidence="1" id="KW-0472">Membrane</keyword>
<feature type="transmembrane region" description="Helical" evidence="1">
    <location>
        <begin position="43"/>
        <end position="61"/>
    </location>
</feature>
<feature type="transmembrane region" description="Helical" evidence="1">
    <location>
        <begin position="6"/>
        <end position="31"/>
    </location>
</feature>
<name>A0ABU5YI59_9MYCO</name>
<dbReference type="EMBL" id="JAYJJT010000007">
    <property type="protein sequence ID" value="MEB3049732.1"/>
    <property type="molecule type" value="Genomic_DNA"/>
</dbReference>
<evidence type="ECO:0000313" key="3">
    <source>
        <dbReference type="Proteomes" id="UP001299046"/>
    </source>
</evidence>
<keyword evidence="1" id="KW-0812">Transmembrane</keyword>
<comment type="caution">
    <text evidence="2">The sequence shown here is derived from an EMBL/GenBank/DDBJ whole genome shotgun (WGS) entry which is preliminary data.</text>
</comment>
<dbReference type="InterPro" id="IPR036465">
    <property type="entry name" value="vWFA_dom_sf"/>
</dbReference>
<dbReference type="RefSeq" id="WP_224861424.1">
    <property type="nucleotide sequence ID" value="NZ_JAYJJT010000007.1"/>
</dbReference>
<protein>
    <submittedName>
        <fullName evidence="2">VWA domain-containing protein</fullName>
    </submittedName>
</protein>
<feature type="transmembrane region" description="Helical" evidence="1">
    <location>
        <begin position="320"/>
        <end position="340"/>
    </location>
</feature>
<keyword evidence="3" id="KW-1185">Reference proteome</keyword>
<evidence type="ECO:0000313" key="2">
    <source>
        <dbReference type="EMBL" id="MEB3049732.1"/>
    </source>
</evidence>
<dbReference type="Proteomes" id="UP001299046">
    <property type="component" value="Unassembled WGS sequence"/>
</dbReference>
<dbReference type="SUPFAM" id="SSF53300">
    <property type="entry name" value="vWA-like"/>
    <property type="match status" value="1"/>
</dbReference>
<keyword evidence="1" id="KW-1133">Transmembrane helix</keyword>
<accession>A0ABU5YI59</accession>
<dbReference type="Gene3D" id="3.40.50.410">
    <property type="entry name" value="von Willebrand factor, type A domain"/>
    <property type="match status" value="1"/>
</dbReference>